<evidence type="ECO:0000313" key="3">
    <source>
        <dbReference type="EMBL" id="MQQ09437.1"/>
    </source>
</evidence>
<name>A0A843YL76_9RHOB</name>
<sequence length="425" mass="47807">MEPHLRIGLAALSEFAFDGGDLKAFYAKLIPLVQENPTNAGVMMDLSVLAQMQGHQDLGLAWQGEAFKISRVYRSIRQTPAKKTVLVFAAPIHMGGNTPVDLLLRSDEFDVVTYYPSFDMSPEEVPQLPEHDIAFCAAPADHAQAQAFYAKIRHLAALQDLKVVNLPDNLVKPERELLPKLFANVPGLHVPKTQQMSRDALQQMLALGNEADVLAETGSYPFIIRPAGSHAGFGLEKIDSREDFASYLATRAEDEFSIGEFINYASPEDGMFRKARVVLVDGKAYPSHYAIADHWDIWYANSKMEESPWKRLEEEAFMDNFRTEFCKRHQNAFEAMNDAIGLEYVGFDCAEDADGNLVVFEIDNALIVHNLDSSEIYPYKQRHMRQIFKAVERMLSARCQSADTAQFPDLSRLVWPPESELLAMV</sequence>
<keyword evidence="1" id="KW-0067">ATP-binding</keyword>
<dbReference type="RefSeq" id="WP_153216383.1">
    <property type="nucleotide sequence ID" value="NZ_WIBF01000008.1"/>
</dbReference>
<evidence type="ECO:0000259" key="2">
    <source>
        <dbReference type="PROSITE" id="PS50975"/>
    </source>
</evidence>
<protein>
    <recommendedName>
        <fullName evidence="2">ATP-grasp domain-containing protein</fullName>
    </recommendedName>
</protein>
<proteinExistence type="predicted"/>
<dbReference type="InterPro" id="IPR011761">
    <property type="entry name" value="ATP-grasp"/>
</dbReference>
<gene>
    <name evidence="3" type="ORF">GFB49_13295</name>
</gene>
<comment type="caution">
    <text evidence="3">The sequence shown here is derived from an EMBL/GenBank/DDBJ whole genome shotgun (WGS) entry which is preliminary data.</text>
</comment>
<dbReference type="GO" id="GO:0046872">
    <property type="term" value="F:metal ion binding"/>
    <property type="evidence" value="ECO:0007669"/>
    <property type="project" value="InterPro"/>
</dbReference>
<dbReference type="SUPFAM" id="SSF56059">
    <property type="entry name" value="Glutathione synthetase ATP-binding domain-like"/>
    <property type="match status" value="1"/>
</dbReference>
<dbReference type="PROSITE" id="PS50975">
    <property type="entry name" value="ATP_GRASP"/>
    <property type="match status" value="1"/>
</dbReference>
<keyword evidence="1" id="KW-0547">Nucleotide-binding</keyword>
<dbReference type="EMBL" id="WIBF01000008">
    <property type="protein sequence ID" value="MQQ09437.1"/>
    <property type="molecule type" value="Genomic_DNA"/>
</dbReference>
<dbReference type="AlphaFoldDB" id="A0A843YL76"/>
<accession>A0A843YL76</accession>
<keyword evidence="4" id="KW-1185">Reference proteome</keyword>
<evidence type="ECO:0000313" key="4">
    <source>
        <dbReference type="Proteomes" id="UP000444174"/>
    </source>
</evidence>
<dbReference type="GO" id="GO:0005524">
    <property type="term" value="F:ATP binding"/>
    <property type="evidence" value="ECO:0007669"/>
    <property type="project" value="UniProtKB-UniRule"/>
</dbReference>
<evidence type="ECO:0000256" key="1">
    <source>
        <dbReference type="PROSITE-ProRule" id="PRU00409"/>
    </source>
</evidence>
<reference evidence="3 4" key="1">
    <citation type="submission" date="2019-10" db="EMBL/GenBank/DDBJ databases">
        <title>Epibacterium sp. nov., isolated from seawater.</title>
        <authorList>
            <person name="Zhang X."/>
            <person name="Li N."/>
        </authorList>
    </citation>
    <scope>NUCLEOTIDE SEQUENCE [LARGE SCALE GENOMIC DNA]</scope>
    <source>
        <strain evidence="3 4">SM1979</strain>
    </source>
</reference>
<organism evidence="3 4">
    <name type="scientific">Tritonibacter litoralis</name>
    <dbReference type="NCBI Taxonomy" id="2662264"/>
    <lineage>
        <taxon>Bacteria</taxon>
        <taxon>Pseudomonadati</taxon>
        <taxon>Pseudomonadota</taxon>
        <taxon>Alphaproteobacteria</taxon>
        <taxon>Rhodobacterales</taxon>
        <taxon>Paracoccaceae</taxon>
        <taxon>Tritonibacter</taxon>
    </lineage>
</organism>
<dbReference type="Proteomes" id="UP000444174">
    <property type="component" value="Unassembled WGS sequence"/>
</dbReference>
<feature type="domain" description="ATP-grasp" evidence="2">
    <location>
        <begin position="180"/>
        <end position="396"/>
    </location>
</feature>